<dbReference type="Gene3D" id="4.10.60.10">
    <property type="entry name" value="Zinc finger, CCHC-type"/>
    <property type="match status" value="1"/>
</dbReference>
<keyword evidence="1" id="KW-0479">Metal-binding</keyword>
<comment type="caution">
    <text evidence="4">The sequence shown here is derived from an EMBL/GenBank/DDBJ whole genome shotgun (WGS) entry which is preliminary data.</text>
</comment>
<evidence type="ECO:0000256" key="2">
    <source>
        <dbReference type="SAM" id="MobiDB-lite"/>
    </source>
</evidence>
<evidence type="ECO:0000313" key="5">
    <source>
        <dbReference type="Proteomes" id="UP000198211"/>
    </source>
</evidence>
<feature type="region of interest" description="Disordered" evidence="2">
    <location>
        <begin position="1"/>
        <end position="100"/>
    </location>
</feature>
<dbReference type="OrthoDB" id="95110at2759"/>
<dbReference type="InterPro" id="IPR054722">
    <property type="entry name" value="PolX-like_BBD"/>
</dbReference>
<dbReference type="AlphaFoldDB" id="A0A225UP46"/>
<dbReference type="Proteomes" id="UP000198211">
    <property type="component" value="Unassembled WGS sequence"/>
</dbReference>
<feature type="domain" description="CCHC-type" evidence="3">
    <location>
        <begin position="60"/>
        <end position="75"/>
    </location>
</feature>
<feature type="compositionally biased region" description="Basic and acidic residues" evidence="2">
    <location>
        <begin position="8"/>
        <end position="21"/>
    </location>
</feature>
<dbReference type="Pfam" id="PF22936">
    <property type="entry name" value="Pol_BBD"/>
    <property type="match status" value="1"/>
</dbReference>
<dbReference type="GO" id="GO:0008270">
    <property type="term" value="F:zinc ion binding"/>
    <property type="evidence" value="ECO:0007669"/>
    <property type="project" value="UniProtKB-KW"/>
</dbReference>
<feature type="compositionally biased region" description="Basic and acidic residues" evidence="2">
    <location>
        <begin position="42"/>
        <end position="58"/>
    </location>
</feature>
<gene>
    <name evidence="4" type="ORF">PHMEG_00035988</name>
</gene>
<accession>A0A225UP46</accession>
<dbReference type="EMBL" id="NBNE01014571">
    <property type="protein sequence ID" value="OWY94316.1"/>
    <property type="molecule type" value="Genomic_DNA"/>
</dbReference>
<organism evidence="4 5">
    <name type="scientific">Phytophthora megakarya</name>
    <dbReference type="NCBI Taxonomy" id="4795"/>
    <lineage>
        <taxon>Eukaryota</taxon>
        <taxon>Sar</taxon>
        <taxon>Stramenopiles</taxon>
        <taxon>Oomycota</taxon>
        <taxon>Peronosporomycetes</taxon>
        <taxon>Peronosporales</taxon>
        <taxon>Peronosporaceae</taxon>
        <taxon>Phytophthora</taxon>
    </lineage>
</organism>
<keyword evidence="1" id="KW-0862">Zinc</keyword>
<keyword evidence="5" id="KW-1185">Reference proteome</keyword>
<dbReference type="SMART" id="SM00343">
    <property type="entry name" value="ZnF_C2HC"/>
    <property type="match status" value="1"/>
</dbReference>
<sequence length="214" mass="23786">MNALRAESALDEKIGAEEKKVAACGQGQKQGKRKRGGRGKNKSKDQKDDNKGGKKETRTCYGCKEVGHIRPNCPNKKRKEDKDEDDDDSSDDRAAGVGPRVRFATSERKRWEMKGSAGNLVEWALDSCSDVHVCNQQDLLSSLKRDEEHVFQAYDGKVSDDERTGNVHLRVVNSKQPHQDLSLHFRNVLYKPGAPDNLLSLDLLEADGLVADIA</sequence>
<evidence type="ECO:0000259" key="3">
    <source>
        <dbReference type="PROSITE" id="PS50158"/>
    </source>
</evidence>
<dbReference type="PANTHER" id="PTHR47592:SF27">
    <property type="entry name" value="OS08G0421700 PROTEIN"/>
    <property type="match status" value="1"/>
</dbReference>
<dbReference type="SUPFAM" id="SSF57756">
    <property type="entry name" value="Retrovirus zinc finger-like domains"/>
    <property type="match status" value="1"/>
</dbReference>
<dbReference type="InterPro" id="IPR001878">
    <property type="entry name" value="Znf_CCHC"/>
</dbReference>
<keyword evidence="1" id="KW-0863">Zinc-finger</keyword>
<reference evidence="5" key="1">
    <citation type="submission" date="2017-03" db="EMBL/GenBank/DDBJ databases">
        <title>Phytopthora megakarya and P. palmivora, two closely related causual agents of cacao black pod achieved similar genome size and gene model numbers by different mechanisms.</title>
        <authorList>
            <person name="Ali S."/>
            <person name="Shao J."/>
            <person name="Larry D.J."/>
            <person name="Kronmiller B."/>
            <person name="Shen D."/>
            <person name="Strem M.D."/>
            <person name="Melnick R.L."/>
            <person name="Guiltinan M.J."/>
            <person name="Tyler B.M."/>
            <person name="Meinhardt L.W."/>
            <person name="Bailey B.A."/>
        </authorList>
    </citation>
    <scope>NUCLEOTIDE SEQUENCE [LARGE SCALE GENOMIC DNA]</scope>
    <source>
        <strain evidence="5">zdho120</strain>
    </source>
</reference>
<feature type="compositionally biased region" description="Basic residues" evidence="2">
    <location>
        <begin position="30"/>
        <end position="41"/>
    </location>
</feature>
<protein>
    <submittedName>
        <fullName evidence="4">Polyprotein</fullName>
    </submittedName>
</protein>
<dbReference type="PROSITE" id="PS50158">
    <property type="entry name" value="ZF_CCHC"/>
    <property type="match status" value="1"/>
</dbReference>
<dbReference type="InterPro" id="IPR036875">
    <property type="entry name" value="Znf_CCHC_sf"/>
</dbReference>
<name>A0A225UP46_9STRA</name>
<dbReference type="GO" id="GO:0003676">
    <property type="term" value="F:nucleic acid binding"/>
    <property type="evidence" value="ECO:0007669"/>
    <property type="project" value="InterPro"/>
</dbReference>
<evidence type="ECO:0000313" key="4">
    <source>
        <dbReference type="EMBL" id="OWY94316.1"/>
    </source>
</evidence>
<dbReference type="PANTHER" id="PTHR47592">
    <property type="entry name" value="PBF68 PROTEIN"/>
    <property type="match status" value="1"/>
</dbReference>
<proteinExistence type="predicted"/>
<evidence type="ECO:0000256" key="1">
    <source>
        <dbReference type="PROSITE-ProRule" id="PRU00047"/>
    </source>
</evidence>